<gene>
    <name evidence="2" type="ORF">EVAR_48484_1</name>
</gene>
<name>A0A4C1XEG2_EUMVA</name>
<sequence>MDIQWIPSFSVSTDCFVNFNRDHGAVLGQALQCCRIRFVSFAPSIIQSEGGRTPTDRCDHQCAAAQAFLAIDASGPQAPGAPARSQLVSRNVYLVGCTVAHTKAVIWPARSFVREIKELRAAPRAAAPGRRRSSHLPQSQITDSL</sequence>
<evidence type="ECO:0000313" key="2">
    <source>
        <dbReference type="EMBL" id="GBP62311.1"/>
    </source>
</evidence>
<dbReference type="EMBL" id="BGZK01000838">
    <property type="protein sequence ID" value="GBP62311.1"/>
    <property type="molecule type" value="Genomic_DNA"/>
</dbReference>
<feature type="region of interest" description="Disordered" evidence="1">
    <location>
        <begin position="123"/>
        <end position="145"/>
    </location>
</feature>
<keyword evidence="3" id="KW-1185">Reference proteome</keyword>
<proteinExistence type="predicted"/>
<protein>
    <submittedName>
        <fullName evidence="2">Uncharacterized protein</fullName>
    </submittedName>
</protein>
<evidence type="ECO:0000256" key="1">
    <source>
        <dbReference type="SAM" id="MobiDB-lite"/>
    </source>
</evidence>
<organism evidence="2 3">
    <name type="scientific">Eumeta variegata</name>
    <name type="common">Bagworm moth</name>
    <name type="synonym">Eumeta japonica</name>
    <dbReference type="NCBI Taxonomy" id="151549"/>
    <lineage>
        <taxon>Eukaryota</taxon>
        <taxon>Metazoa</taxon>
        <taxon>Ecdysozoa</taxon>
        <taxon>Arthropoda</taxon>
        <taxon>Hexapoda</taxon>
        <taxon>Insecta</taxon>
        <taxon>Pterygota</taxon>
        <taxon>Neoptera</taxon>
        <taxon>Endopterygota</taxon>
        <taxon>Lepidoptera</taxon>
        <taxon>Glossata</taxon>
        <taxon>Ditrysia</taxon>
        <taxon>Tineoidea</taxon>
        <taxon>Psychidae</taxon>
        <taxon>Oiketicinae</taxon>
        <taxon>Eumeta</taxon>
    </lineage>
</organism>
<feature type="compositionally biased region" description="Polar residues" evidence="1">
    <location>
        <begin position="135"/>
        <end position="145"/>
    </location>
</feature>
<dbReference type="AlphaFoldDB" id="A0A4C1XEG2"/>
<comment type="caution">
    <text evidence="2">The sequence shown here is derived from an EMBL/GenBank/DDBJ whole genome shotgun (WGS) entry which is preliminary data.</text>
</comment>
<evidence type="ECO:0000313" key="3">
    <source>
        <dbReference type="Proteomes" id="UP000299102"/>
    </source>
</evidence>
<reference evidence="2 3" key="1">
    <citation type="journal article" date="2019" name="Commun. Biol.">
        <title>The bagworm genome reveals a unique fibroin gene that provides high tensile strength.</title>
        <authorList>
            <person name="Kono N."/>
            <person name="Nakamura H."/>
            <person name="Ohtoshi R."/>
            <person name="Tomita M."/>
            <person name="Numata K."/>
            <person name="Arakawa K."/>
        </authorList>
    </citation>
    <scope>NUCLEOTIDE SEQUENCE [LARGE SCALE GENOMIC DNA]</scope>
</reference>
<dbReference type="Proteomes" id="UP000299102">
    <property type="component" value="Unassembled WGS sequence"/>
</dbReference>
<accession>A0A4C1XEG2</accession>